<dbReference type="GO" id="GO:0042910">
    <property type="term" value="F:xenobiotic transmembrane transporter activity"/>
    <property type="evidence" value="ECO:0007669"/>
    <property type="project" value="InterPro"/>
</dbReference>
<dbReference type="PANTHER" id="PTHR42893">
    <property type="entry name" value="PROTEIN DETOXIFICATION 44, CHLOROPLASTIC-RELATED"/>
    <property type="match status" value="1"/>
</dbReference>
<dbReference type="InterPro" id="IPR044644">
    <property type="entry name" value="DinF-like"/>
</dbReference>
<evidence type="ECO:0000256" key="3">
    <source>
        <dbReference type="ARBA" id="ARBA00022692"/>
    </source>
</evidence>
<dbReference type="Pfam" id="PF01554">
    <property type="entry name" value="MatE"/>
    <property type="match status" value="2"/>
</dbReference>
<feature type="transmembrane region" description="Helical" evidence="7">
    <location>
        <begin position="114"/>
        <end position="137"/>
    </location>
</feature>
<feature type="transmembrane region" description="Helical" evidence="7">
    <location>
        <begin position="157"/>
        <end position="174"/>
    </location>
</feature>
<feature type="transmembrane region" description="Helical" evidence="7">
    <location>
        <begin position="186"/>
        <end position="211"/>
    </location>
</feature>
<evidence type="ECO:0000256" key="7">
    <source>
        <dbReference type="SAM" id="Phobius"/>
    </source>
</evidence>
<accession>A0A366K9H1</accession>
<feature type="region of interest" description="Disordered" evidence="6">
    <location>
        <begin position="1"/>
        <end position="30"/>
    </location>
</feature>
<dbReference type="InterPro" id="IPR002528">
    <property type="entry name" value="MATE_fam"/>
</dbReference>
<dbReference type="RefSeq" id="WP_113860141.1">
    <property type="nucleotide sequence ID" value="NZ_PDCG01000003.1"/>
</dbReference>
<keyword evidence="5 7" id="KW-0472">Membrane</keyword>
<name>A0A366K9H1_9BIFI</name>
<feature type="transmembrane region" description="Helical" evidence="7">
    <location>
        <begin position="217"/>
        <end position="239"/>
    </location>
</feature>
<evidence type="ECO:0000256" key="1">
    <source>
        <dbReference type="ARBA" id="ARBA00004141"/>
    </source>
</evidence>
<comment type="caution">
    <text evidence="8">The sequence shown here is derived from an EMBL/GenBank/DDBJ whole genome shotgun (WGS) entry which is preliminary data.</text>
</comment>
<keyword evidence="3 7" id="KW-0812">Transmembrane</keyword>
<organism evidence="8 9">
    <name type="scientific">Bifidobacterium aemilianum</name>
    <dbReference type="NCBI Taxonomy" id="2493120"/>
    <lineage>
        <taxon>Bacteria</taxon>
        <taxon>Bacillati</taxon>
        <taxon>Actinomycetota</taxon>
        <taxon>Actinomycetes</taxon>
        <taxon>Bifidobacteriales</taxon>
        <taxon>Bifidobacteriaceae</taxon>
        <taxon>Bifidobacterium</taxon>
    </lineage>
</organism>
<evidence type="ECO:0000256" key="5">
    <source>
        <dbReference type="ARBA" id="ARBA00023136"/>
    </source>
</evidence>
<feature type="transmembrane region" description="Helical" evidence="7">
    <location>
        <begin position="404"/>
        <end position="424"/>
    </location>
</feature>
<evidence type="ECO:0000256" key="2">
    <source>
        <dbReference type="ARBA" id="ARBA00010199"/>
    </source>
</evidence>
<protein>
    <submittedName>
        <fullName evidence="8">MATE family efflux transporter</fullName>
    </submittedName>
</protein>
<dbReference type="EMBL" id="PDCG01000003">
    <property type="protein sequence ID" value="RBP97892.1"/>
    <property type="molecule type" value="Genomic_DNA"/>
</dbReference>
<evidence type="ECO:0000313" key="9">
    <source>
        <dbReference type="Proteomes" id="UP000252530"/>
    </source>
</evidence>
<dbReference type="GO" id="GO:0015297">
    <property type="term" value="F:antiporter activity"/>
    <property type="evidence" value="ECO:0007669"/>
    <property type="project" value="InterPro"/>
</dbReference>
<dbReference type="PANTHER" id="PTHR42893:SF46">
    <property type="entry name" value="PROTEIN DETOXIFICATION 44, CHLOROPLASTIC"/>
    <property type="match status" value="1"/>
</dbReference>
<evidence type="ECO:0000313" key="8">
    <source>
        <dbReference type="EMBL" id="RBP97892.1"/>
    </source>
</evidence>
<comment type="similarity">
    <text evidence="2">Belongs to the multi antimicrobial extrusion (MATE) (TC 2.A.66.1) family.</text>
</comment>
<keyword evidence="9" id="KW-1185">Reference proteome</keyword>
<feature type="transmembrane region" description="Helical" evidence="7">
    <location>
        <begin position="368"/>
        <end position="392"/>
    </location>
</feature>
<evidence type="ECO:0000256" key="6">
    <source>
        <dbReference type="SAM" id="MobiDB-lite"/>
    </source>
</evidence>
<feature type="transmembrane region" description="Helical" evidence="7">
    <location>
        <begin position="70"/>
        <end position="93"/>
    </location>
</feature>
<feature type="transmembrane region" description="Helical" evidence="7">
    <location>
        <begin position="339"/>
        <end position="362"/>
    </location>
</feature>
<dbReference type="AlphaFoldDB" id="A0A366K9H1"/>
<dbReference type="Proteomes" id="UP000252530">
    <property type="component" value="Unassembled WGS sequence"/>
</dbReference>
<gene>
    <name evidence="8" type="ORF">CRD60_04735</name>
</gene>
<feature type="transmembrane region" description="Helical" evidence="7">
    <location>
        <begin position="436"/>
        <end position="457"/>
    </location>
</feature>
<dbReference type="GO" id="GO:0005886">
    <property type="term" value="C:plasma membrane"/>
    <property type="evidence" value="ECO:0007669"/>
    <property type="project" value="TreeGrafter"/>
</dbReference>
<sequence length="477" mass="50100">MSFPKDQQPDQADATTPDRAQKAQPNEAEPGTNINRQLLALAVPTFGQLIAEPAFVLIDTAIVGHIGDTALAGLSVGSTIVLTTVGLCVFLAYGTTSKVAQLIGAGRRKEGMETGVDGLWLALIIGIVVSLALFLFARPLCWAMGARGAMLDQAIRYLQAIVFGVPGMLLVYAANGIFRGLEKVRITLAGAVFGAVVNTVLDFLFVFGFHWGVAGSGWATFAAQWAMGLFLVIPALRWARAEGASWRPHLAGILNTAGDGVPLFVRSLALRLSLLATVVLATHMGTQVLAAYQAVNSSWNFVLNMLDAIGIAGQALVATELGAGHRAQARTITSTSAKAGLYSGLVIGLGLIVAGFLTAPIFSGTPAVQTLIIAGMVVQGLFLPLAGWMWALDGILIGAGDFNYLAVTCSLTALAYLGALAGLGACNQAGLIPSDITRMVTLWAVFNIIFIGGRALFNGLRARTDKWMPKTMQPTLY</sequence>
<keyword evidence="4 7" id="KW-1133">Transmembrane helix</keyword>
<reference evidence="8 9" key="1">
    <citation type="submission" date="2017-10" db="EMBL/GenBank/DDBJ databases">
        <title>Bifidobacterium xylocopum sp. nov. and Bifidobacterium aemilianum sp. nov., from the carpenter bee (Xylocopa violacea) digestive tract.</title>
        <authorList>
            <person name="Alberoni D."/>
            <person name="Baffoni L."/>
            <person name="Di Gioia D."/>
            <person name="Gaggia F."/>
            <person name="Biavati B."/>
        </authorList>
    </citation>
    <scope>NUCLEOTIDE SEQUENCE [LARGE SCALE GENOMIC DNA]</scope>
    <source>
        <strain evidence="8 9">XV10</strain>
    </source>
</reference>
<dbReference type="NCBIfam" id="TIGR00797">
    <property type="entry name" value="matE"/>
    <property type="match status" value="1"/>
</dbReference>
<comment type="subcellular location">
    <subcellularLocation>
        <location evidence="1">Membrane</location>
        <topology evidence="1">Multi-pass membrane protein</topology>
    </subcellularLocation>
</comment>
<dbReference type="OrthoDB" id="5242355at2"/>
<evidence type="ECO:0000256" key="4">
    <source>
        <dbReference type="ARBA" id="ARBA00022989"/>
    </source>
</evidence>
<proteinExistence type="inferred from homology"/>